<keyword evidence="2" id="KW-1185">Reference proteome</keyword>
<proteinExistence type="predicted"/>
<evidence type="ECO:0000313" key="1">
    <source>
        <dbReference type="EMBL" id="MFK8292729.1"/>
    </source>
</evidence>
<accession>A0ABW8Q8P4</accession>
<gene>
    <name evidence="1" type="ORF">ACI76L_02930</name>
</gene>
<dbReference type="Proteomes" id="UP001622370">
    <property type="component" value="Unassembled WGS sequence"/>
</dbReference>
<name>A0ABW8Q8P4_9FLAO</name>
<dbReference type="PROSITE" id="PS51257">
    <property type="entry name" value="PROKAR_LIPOPROTEIN"/>
    <property type="match status" value="1"/>
</dbReference>
<organism evidence="1 2">
    <name type="scientific">Capnocytophaga stomatis</name>
    <dbReference type="NCBI Taxonomy" id="1848904"/>
    <lineage>
        <taxon>Bacteria</taxon>
        <taxon>Pseudomonadati</taxon>
        <taxon>Bacteroidota</taxon>
        <taxon>Flavobacteriia</taxon>
        <taxon>Flavobacteriales</taxon>
        <taxon>Flavobacteriaceae</taxon>
        <taxon>Capnocytophaga</taxon>
    </lineage>
</organism>
<reference evidence="1 2" key="1">
    <citation type="journal article" date="2016" name="Sci. Rep.">
        <title>Whole genome sequencing identifies a novel species of the genus Capnocytophaga isolated from dog and cat bite wounds in humans.</title>
        <authorList>
            <person name="Zangenah S."/>
            <person name="Abbasi N."/>
            <person name="Andersson A.F."/>
            <person name="Bergman P."/>
        </authorList>
    </citation>
    <scope>NUCLEOTIDE SEQUENCE [LARGE SCALE GENOMIC DNA]</scope>
    <source>
        <strain evidence="1 2">W5</strain>
    </source>
</reference>
<dbReference type="RefSeq" id="WP_203965686.1">
    <property type="nucleotide sequence ID" value="NZ_BOPJ01000002.1"/>
</dbReference>
<protein>
    <submittedName>
        <fullName evidence="1">Uncharacterized protein</fullName>
    </submittedName>
</protein>
<comment type="caution">
    <text evidence="1">The sequence shown here is derived from an EMBL/GenBank/DDBJ whole genome shotgun (WGS) entry which is preliminary data.</text>
</comment>
<sequence length="93" mass="10538">MKRVIFLMFLVLGVVGCSGDKYEQAISEVYGKEVAPTFEKGNKVYFLNYAGQLLKINEDEPKLKNKIDKTTQQVGKNILETPTKDEKGVVTFY</sequence>
<evidence type="ECO:0000313" key="2">
    <source>
        <dbReference type="Proteomes" id="UP001622370"/>
    </source>
</evidence>
<dbReference type="EMBL" id="JBJGWJ010000001">
    <property type="protein sequence ID" value="MFK8292729.1"/>
    <property type="molecule type" value="Genomic_DNA"/>
</dbReference>